<dbReference type="AlphaFoldDB" id="A0A6N9HHJ0"/>
<evidence type="ECO:0000313" key="1">
    <source>
        <dbReference type="EMBL" id="MYN02737.1"/>
    </source>
</evidence>
<organism evidence="1 2">
    <name type="scientific">Pseudoduganella guangdongensis</name>
    <dbReference type="NCBI Taxonomy" id="2692179"/>
    <lineage>
        <taxon>Bacteria</taxon>
        <taxon>Pseudomonadati</taxon>
        <taxon>Pseudomonadota</taxon>
        <taxon>Betaproteobacteria</taxon>
        <taxon>Burkholderiales</taxon>
        <taxon>Oxalobacteraceae</taxon>
        <taxon>Telluria group</taxon>
        <taxon>Pseudoduganella</taxon>
    </lineage>
</organism>
<sequence length="370" mass="40793">MKNPASPVAVELLSKELAHELEEQRGLFILRLHSAFLQLGESLQLFRELWQDDGAIAYQVAAEQGWNPPPTKWLRFRRSVFEGGFWQDVAETLAQRGGTSQTAQSAQPGEWCWWKEPLSGMPSVTGIKLLPGRHRGAVQHSFIHGAFGKHETYSAALQEQRAAILALPTLLASGDRAAIAHFRERVLSALWPDLAAGLRDTQHQHIIEELLNEQDSMLTWLAYMELAFDAIPPSVYAYIAGTGGSTLMLELRLLLPLLLLDTGSSAADAASELQQRLECCLGDEEEFQPPDQAIADLTTLLLQFRRAANEVHEIGALLADGRADELDLPRPARSTLAARMAAIRADKSCRECGSTEHSTPLLTVGTVNYE</sequence>
<name>A0A6N9HHJ0_9BURK</name>
<evidence type="ECO:0000313" key="2">
    <source>
        <dbReference type="Proteomes" id="UP000448575"/>
    </source>
</evidence>
<accession>A0A6N9HHJ0</accession>
<comment type="caution">
    <text evidence="1">The sequence shown here is derived from an EMBL/GenBank/DDBJ whole genome shotgun (WGS) entry which is preliminary data.</text>
</comment>
<gene>
    <name evidence="1" type="ORF">GTP41_11570</name>
</gene>
<dbReference type="Proteomes" id="UP000448575">
    <property type="component" value="Unassembled WGS sequence"/>
</dbReference>
<keyword evidence="2" id="KW-1185">Reference proteome</keyword>
<proteinExistence type="predicted"/>
<reference evidence="1 2" key="1">
    <citation type="submission" date="2019-12" db="EMBL/GenBank/DDBJ databases">
        <title>Novel species isolated from a subtropical stream in China.</title>
        <authorList>
            <person name="Lu H."/>
        </authorList>
    </citation>
    <scope>NUCLEOTIDE SEQUENCE [LARGE SCALE GENOMIC DNA]</scope>
    <source>
        <strain evidence="1 2">DS3</strain>
    </source>
</reference>
<dbReference type="EMBL" id="WWCJ01000007">
    <property type="protein sequence ID" value="MYN02737.1"/>
    <property type="molecule type" value="Genomic_DNA"/>
</dbReference>
<protein>
    <submittedName>
        <fullName evidence="1">Uncharacterized protein</fullName>
    </submittedName>
</protein>
<dbReference type="RefSeq" id="WP_161025734.1">
    <property type="nucleotide sequence ID" value="NZ_WWCJ01000007.1"/>
</dbReference>